<dbReference type="InterPro" id="IPR017452">
    <property type="entry name" value="GPCR_Rhodpsn_7TM"/>
</dbReference>
<evidence type="ECO:0000313" key="7">
    <source>
        <dbReference type="EMBL" id="CAF1060995.1"/>
    </source>
</evidence>
<feature type="transmembrane region" description="Helical" evidence="5">
    <location>
        <begin position="158"/>
        <end position="180"/>
    </location>
</feature>
<dbReference type="GO" id="GO:0016020">
    <property type="term" value="C:membrane"/>
    <property type="evidence" value="ECO:0007669"/>
    <property type="project" value="UniProtKB-SubCell"/>
</dbReference>
<dbReference type="Proteomes" id="UP000663828">
    <property type="component" value="Unassembled WGS sequence"/>
</dbReference>
<evidence type="ECO:0000313" key="8">
    <source>
        <dbReference type="EMBL" id="CAF1382854.1"/>
    </source>
</evidence>
<name>A0A814L7Q9_ADIRI</name>
<dbReference type="EMBL" id="CAJNOJ010000301">
    <property type="protein sequence ID" value="CAF1382854.1"/>
    <property type="molecule type" value="Genomic_DNA"/>
</dbReference>
<dbReference type="InterPro" id="IPR000276">
    <property type="entry name" value="GPCR_Rhodpsn"/>
</dbReference>
<accession>A0A814L7Q9</accession>
<feature type="transmembrane region" description="Helical" evidence="5">
    <location>
        <begin position="28"/>
        <end position="60"/>
    </location>
</feature>
<evidence type="ECO:0000259" key="6">
    <source>
        <dbReference type="PROSITE" id="PS50262"/>
    </source>
</evidence>
<dbReference type="Gene3D" id="1.20.1070.10">
    <property type="entry name" value="Rhodopsin 7-helix transmembrane proteins"/>
    <property type="match status" value="1"/>
</dbReference>
<dbReference type="Proteomes" id="UP000663852">
    <property type="component" value="Unassembled WGS sequence"/>
</dbReference>
<comment type="subcellular location">
    <subcellularLocation>
        <location evidence="1">Membrane</location>
    </subcellularLocation>
</comment>
<dbReference type="SUPFAM" id="SSF81321">
    <property type="entry name" value="Family A G protein-coupled receptor-like"/>
    <property type="match status" value="1"/>
</dbReference>
<dbReference type="PANTHER" id="PTHR46641">
    <property type="entry name" value="FMRFAMIDE RECEPTOR-RELATED"/>
    <property type="match status" value="1"/>
</dbReference>
<proteinExistence type="predicted"/>
<gene>
    <name evidence="8" type="ORF">EDS130_LOCUS35026</name>
    <name evidence="7" type="ORF">XAT740_LOCUS16283</name>
</gene>
<comment type="caution">
    <text evidence="7">The sequence shown here is derived from an EMBL/GenBank/DDBJ whole genome shotgun (WGS) entry which is preliminary data.</text>
</comment>
<dbReference type="EMBL" id="CAJNOR010001033">
    <property type="protein sequence ID" value="CAF1060995.1"/>
    <property type="molecule type" value="Genomic_DNA"/>
</dbReference>
<evidence type="ECO:0000256" key="3">
    <source>
        <dbReference type="ARBA" id="ARBA00022989"/>
    </source>
</evidence>
<dbReference type="AlphaFoldDB" id="A0A814L7Q9"/>
<feature type="transmembrane region" description="Helical" evidence="5">
    <location>
        <begin position="235"/>
        <end position="262"/>
    </location>
</feature>
<dbReference type="InterPro" id="IPR052954">
    <property type="entry name" value="GPCR-Ligand_Int"/>
</dbReference>
<keyword evidence="2 5" id="KW-0812">Transmembrane</keyword>
<keyword evidence="4 5" id="KW-0472">Membrane</keyword>
<evidence type="ECO:0000256" key="1">
    <source>
        <dbReference type="ARBA" id="ARBA00004370"/>
    </source>
</evidence>
<evidence type="ECO:0000313" key="9">
    <source>
        <dbReference type="Proteomes" id="UP000663828"/>
    </source>
</evidence>
<organism evidence="7 9">
    <name type="scientific">Adineta ricciae</name>
    <name type="common">Rotifer</name>
    <dbReference type="NCBI Taxonomy" id="249248"/>
    <lineage>
        <taxon>Eukaryota</taxon>
        <taxon>Metazoa</taxon>
        <taxon>Spiralia</taxon>
        <taxon>Gnathifera</taxon>
        <taxon>Rotifera</taxon>
        <taxon>Eurotatoria</taxon>
        <taxon>Bdelloidea</taxon>
        <taxon>Adinetida</taxon>
        <taxon>Adinetidae</taxon>
        <taxon>Adineta</taxon>
    </lineage>
</organism>
<dbReference type="PROSITE" id="PS50262">
    <property type="entry name" value="G_PROTEIN_RECEP_F1_2"/>
    <property type="match status" value="1"/>
</dbReference>
<evidence type="ECO:0000256" key="2">
    <source>
        <dbReference type="ARBA" id="ARBA00022692"/>
    </source>
</evidence>
<dbReference type="Pfam" id="PF00001">
    <property type="entry name" value="7tm_1"/>
    <property type="match status" value="1"/>
</dbReference>
<evidence type="ECO:0000256" key="4">
    <source>
        <dbReference type="ARBA" id="ARBA00023136"/>
    </source>
</evidence>
<feature type="domain" description="G-protein coupled receptors family 1 profile" evidence="6">
    <location>
        <begin position="47"/>
        <end position="346"/>
    </location>
</feature>
<evidence type="ECO:0000256" key="5">
    <source>
        <dbReference type="SAM" id="Phobius"/>
    </source>
</evidence>
<feature type="transmembrane region" description="Helical" evidence="5">
    <location>
        <begin position="117"/>
        <end position="137"/>
    </location>
</feature>
<dbReference type="GO" id="GO:0004930">
    <property type="term" value="F:G protein-coupled receptor activity"/>
    <property type="evidence" value="ECO:0007669"/>
    <property type="project" value="InterPro"/>
</dbReference>
<feature type="transmembrane region" description="Helical" evidence="5">
    <location>
        <begin position="283"/>
        <end position="313"/>
    </location>
</feature>
<reference evidence="7" key="1">
    <citation type="submission" date="2021-02" db="EMBL/GenBank/DDBJ databases">
        <authorList>
            <person name="Nowell W R."/>
        </authorList>
    </citation>
    <scope>NUCLEOTIDE SEQUENCE</scope>
</reference>
<keyword evidence="3 5" id="KW-1133">Transmembrane helix</keyword>
<protein>
    <recommendedName>
        <fullName evidence="6">G-protein coupled receptors family 1 profile domain-containing protein</fullName>
    </recommendedName>
</protein>
<keyword evidence="9" id="KW-1185">Reference proteome</keyword>
<dbReference type="OrthoDB" id="9990906at2759"/>
<sequence length="425" mass="49026">MNCAQEFQRTNYSGQMLTYAMDDDSGSWWWWINIIGTLCFGVIGLIGNLICFLVVCRFALPQHSFVQYLRALAIFDFVSLLFECLQSLNNLLVYLFAINILNFRSTVLCKIYEYSSHVTVLLACWTIVGLTFDRLILLCDPWAKQWPNLSRKICNLQCAKRIIYVLICLSLVINIPHLIYQQWICRKSGYRYSAAFKGKFYSNETQNTSDHFNCQCRISPSHKQFAVLLYVQWKIYIFHLLCYTLLPGVILIASNAAILQVIHAPRQIVGQKNEHLKSKLTRTLTSVSLMFLVLYFPHAIVETLSLILVPYFNRRCSIHSLIIIRVLKRLSELLNIAALGINFFLYILGVNHYRSAAIQMLGLHHFHIFLPYLTVEHRNSLGSLGLHMSQHQRRNTQTDSSSIRLLKIVNNGSPNISGYQTRSSR</sequence>
<dbReference type="PANTHER" id="PTHR46641:SF2">
    <property type="entry name" value="FMRFAMIDE RECEPTOR"/>
    <property type="match status" value="1"/>
</dbReference>
<feature type="transmembrane region" description="Helical" evidence="5">
    <location>
        <begin position="72"/>
        <end position="97"/>
    </location>
</feature>
<feature type="transmembrane region" description="Helical" evidence="5">
    <location>
        <begin position="333"/>
        <end position="353"/>
    </location>
</feature>